<reference evidence="16" key="3">
    <citation type="submission" date="2025-09" db="UniProtKB">
        <authorList>
            <consortium name="Ensembl"/>
        </authorList>
    </citation>
    <scope>IDENTIFICATION</scope>
</reference>
<comment type="subcellular location">
    <subcellularLocation>
        <location evidence="1">Cell membrane</location>
    </subcellularLocation>
</comment>
<evidence type="ECO:0000256" key="4">
    <source>
        <dbReference type="ARBA" id="ARBA00022475"/>
    </source>
</evidence>
<accession>A0A803XNP0</accession>
<evidence type="ECO:0000256" key="9">
    <source>
        <dbReference type="ARBA" id="ARBA00030298"/>
    </source>
</evidence>
<dbReference type="PANTHER" id="PTHR15168:SF0">
    <property type="entry name" value="CYTOCHROME B-245 LIGHT CHAIN"/>
    <property type="match status" value="1"/>
</dbReference>
<proteinExistence type="inferred from homology"/>
<keyword evidence="17" id="KW-1185">Reference proteome</keyword>
<keyword evidence="4" id="KW-1003">Cell membrane</keyword>
<evidence type="ECO:0000256" key="14">
    <source>
        <dbReference type="ARBA" id="ARBA00050017"/>
    </source>
</evidence>
<comment type="subunit">
    <text evidence="14">Component of the phagocyte NADPH oxidase core complex/cytochrome b558 complex, composed of CYBB (heavy chain (beta)) and CYBA (light chain (alpha)). Component of the phagocyte NADPH oxidase complex composed of an obligatory core heterodimer formed by the membrane proteins CYBA and CYBB and the cytosolic regulatory subunits NCF1/p47-phox, NCF2/p67-phox, NCF4/p40-phox and the small GTPase RAC1 or RAC2. Interacts with NCF1 (via SH3 domain). Interacts with SH3PXD2A. Interacts with DUOX1, DUOX2 and TPO. Interacts with NOX4; this interaction mediates superoxide generation. Interacts with calprotectin (S100A8/9). Interacts with GBP7. Interacts with NOXO1. Forms a heterodimer with NOX3 and is essential for activity and cell membrane localization of NOX3. Interacts with NOX1.</text>
</comment>
<dbReference type="GO" id="GO:0005886">
    <property type="term" value="C:plasma membrane"/>
    <property type="evidence" value="ECO:0007669"/>
    <property type="project" value="UniProtKB-SubCell"/>
</dbReference>
<dbReference type="Ensembl" id="ENSMGAT00000037771.1">
    <property type="protein sequence ID" value="ENSMGAP00000021136.1"/>
    <property type="gene ID" value="ENSMGAG00000007845.2"/>
</dbReference>
<evidence type="ECO:0000256" key="13">
    <source>
        <dbReference type="ARBA" id="ARBA00033347"/>
    </source>
</evidence>
<feature type="compositionally biased region" description="Basic and acidic residues" evidence="15">
    <location>
        <begin position="161"/>
        <end position="172"/>
    </location>
</feature>
<dbReference type="AlphaFoldDB" id="A0A803XNP0"/>
<reference evidence="16" key="2">
    <citation type="submission" date="2025-08" db="UniProtKB">
        <authorList>
            <consortium name="Ensembl"/>
        </authorList>
    </citation>
    <scope>IDENTIFICATION</scope>
</reference>
<evidence type="ECO:0000313" key="16">
    <source>
        <dbReference type="Ensembl" id="ENSMGAP00000021136.1"/>
    </source>
</evidence>
<dbReference type="Bgee" id="ENSMGAG00000007845">
    <property type="expression patterns" value="Expressed in spleen and 17 other cell types or tissues"/>
</dbReference>
<keyword evidence="5" id="KW-0812">Transmembrane</keyword>
<dbReference type="Proteomes" id="UP000001645">
    <property type="component" value="Chromosome 13"/>
</dbReference>
<dbReference type="InterPro" id="IPR007732">
    <property type="entry name" value="Cyt_b558_asu"/>
</dbReference>
<name>A0A803XNP0_MELGA</name>
<evidence type="ECO:0000256" key="7">
    <source>
        <dbReference type="ARBA" id="ARBA00023136"/>
    </source>
</evidence>
<evidence type="ECO:0000256" key="3">
    <source>
        <dbReference type="ARBA" id="ARBA00017733"/>
    </source>
</evidence>
<evidence type="ECO:0000256" key="5">
    <source>
        <dbReference type="ARBA" id="ARBA00022692"/>
    </source>
</evidence>
<keyword evidence="7" id="KW-0472">Membrane</keyword>
<evidence type="ECO:0000313" key="17">
    <source>
        <dbReference type="Proteomes" id="UP000001645"/>
    </source>
</evidence>
<evidence type="ECO:0000256" key="11">
    <source>
        <dbReference type="ARBA" id="ARBA00031995"/>
    </source>
</evidence>
<dbReference type="GO" id="GO:0020037">
    <property type="term" value="F:heme binding"/>
    <property type="evidence" value="ECO:0007669"/>
    <property type="project" value="InterPro"/>
</dbReference>
<sequence>MRTRKSWRAYRPHRVSPWVSHAVPQPRHYRELTFPPPPPFPARAPEGPTRSIPRCPHSLEVPGMAAMSPLSRSHADRRGRGGGWAVQGLVLRRVRHCCRCLRLPSGVPTQQEAEGFHNGALWPEVHDGSAEGVWTAHPELLHPCHPACSAAVRGEEWRPIEQKPRERPHMGDTIKQPPSNPPPRPPADARRKQVVEVGGQVNPIPVEVE</sequence>
<comment type="similarity">
    <text evidence="2">Belongs to the p22phox family.</text>
</comment>
<evidence type="ECO:0000256" key="8">
    <source>
        <dbReference type="ARBA" id="ARBA00030106"/>
    </source>
</evidence>
<organism evidence="16 17">
    <name type="scientific">Meleagris gallopavo</name>
    <name type="common">Wild turkey</name>
    <dbReference type="NCBI Taxonomy" id="9103"/>
    <lineage>
        <taxon>Eukaryota</taxon>
        <taxon>Metazoa</taxon>
        <taxon>Chordata</taxon>
        <taxon>Craniata</taxon>
        <taxon>Vertebrata</taxon>
        <taxon>Euteleostomi</taxon>
        <taxon>Archelosauria</taxon>
        <taxon>Archosauria</taxon>
        <taxon>Dinosauria</taxon>
        <taxon>Saurischia</taxon>
        <taxon>Theropoda</taxon>
        <taxon>Coelurosauria</taxon>
        <taxon>Aves</taxon>
        <taxon>Neognathae</taxon>
        <taxon>Galloanserae</taxon>
        <taxon>Galliformes</taxon>
        <taxon>Phasianidae</taxon>
        <taxon>Meleagridinae</taxon>
        <taxon>Meleagris</taxon>
    </lineage>
</organism>
<reference evidence="16 17" key="1">
    <citation type="journal article" date="2010" name="PLoS Biol.">
        <title>Multi-platform next-generation sequencing of the domestic turkey (Meleagris gallopavo): genome assembly and analysis.</title>
        <authorList>
            <person name="Dalloul R.A."/>
            <person name="Long J.A."/>
            <person name="Zimin A.V."/>
            <person name="Aslam L."/>
            <person name="Beal K."/>
            <person name="Blomberg L.A."/>
            <person name="Bouffard P."/>
            <person name="Burt D.W."/>
            <person name="Crasta O."/>
            <person name="Crooijmans R.P."/>
            <person name="Cooper K."/>
            <person name="Coulombe R.A."/>
            <person name="De S."/>
            <person name="Delany M.E."/>
            <person name="Dodgson J.B."/>
            <person name="Dong J.J."/>
            <person name="Evans C."/>
            <person name="Frederickson K.M."/>
            <person name="Flicek P."/>
            <person name="Florea L."/>
            <person name="Folkerts O."/>
            <person name="Groenen M.A."/>
            <person name="Harkins T.T."/>
            <person name="Herrero J."/>
            <person name="Hoffmann S."/>
            <person name="Megens H.J."/>
            <person name="Jiang A."/>
            <person name="de Jong P."/>
            <person name="Kaiser P."/>
            <person name="Kim H."/>
            <person name="Kim K.W."/>
            <person name="Kim S."/>
            <person name="Langenberger D."/>
            <person name="Lee M.K."/>
            <person name="Lee T."/>
            <person name="Mane S."/>
            <person name="Marcais G."/>
            <person name="Marz M."/>
            <person name="McElroy A.P."/>
            <person name="Modise T."/>
            <person name="Nefedov M."/>
            <person name="Notredame C."/>
            <person name="Paton I.R."/>
            <person name="Payne W.S."/>
            <person name="Pertea G."/>
            <person name="Prickett D."/>
            <person name="Puiu D."/>
            <person name="Qioa D."/>
            <person name="Raineri E."/>
            <person name="Ruffier M."/>
            <person name="Salzberg S.L."/>
            <person name="Schatz M.C."/>
            <person name="Scheuring C."/>
            <person name="Schmidt C.J."/>
            <person name="Schroeder S."/>
            <person name="Searle S.M."/>
            <person name="Smith E.J."/>
            <person name="Smith J."/>
            <person name="Sonstegard T.S."/>
            <person name="Stadler P.F."/>
            <person name="Tafer H."/>
            <person name="Tu Z.J."/>
            <person name="Van Tassell C.P."/>
            <person name="Vilella A.J."/>
            <person name="Williams K.P."/>
            <person name="Yorke J.A."/>
            <person name="Zhang L."/>
            <person name="Zhang H.B."/>
            <person name="Zhang X."/>
            <person name="Zhang Y."/>
            <person name="Reed K.M."/>
        </authorList>
    </citation>
    <scope>NUCLEOTIDE SEQUENCE [LARGE SCALE GENOMIC DNA]</scope>
</reference>
<protein>
    <recommendedName>
        <fullName evidence="3">Cytochrome b-245 light chain</fullName>
    </recommendedName>
    <alternativeName>
        <fullName evidence="11">Cytochrome b(558) alpha chain</fullName>
    </alternativeName>
    <alternativeName>
        <fullName evidence="10">Cytochrome b558 subunit alpha</fullName>
    </alternativeName>
    <alternativeName>
        <fullName evidence="13">Neutrophil cytochrome b 22 kDa polypeptide</fullName>
    </alternativeName>
    <alternativeName>
        <fullName evidence="12">Superoxide-generating NADPH oxidase light chain subunit</fullName>
    </alternativeName>
    <alternativeName>
        <fullName evidence="8">p22 phagocyte B-cytochrome</fullName>
    </alternativeName>
    <alternativeName>
        <fullName evidence="9">p22-phox</fullName>
    </alternativeName>
</protein>
<gene>
    <name evidence="16" type="primary">LOC100544408</name>
</gene>
<dbReference type="PANTHER" id="PTHR15168">
    <property type="entry name" value="CYTOCHROME B-245 LIGHT CHAIN"/>
    <property type="match status" value="1"/>
</dbReference>
<evidence type="ECO:0000256" key="12">
    <source>
        <dbReference type="ARBA" id="ARBA00032067"/>
    </source>
</evidence>
<evidence type="ECO:0000256" key="6">
    <source>
        <dbReference type="ARBA" id="ARBA00022989"/>
    </source>
</evidence>
<evidence type="ECO:0000256" key="10">
    <source>
        <dbReference type="ARBA" id="ARBA00031067"/>
    </source>
</evidence>
<dbReference type="InParanoid" id="A0A803XNP0"/>
<dbReference type="Pfam" id="PF05038">
    <property type="entry name" value="Cytochrom_B558a"/>
    <property type="match status" value="1"/>
</dbReference>
<evidence type="ECO:0000256" key="1">
    <source>
        <dbReference type="ARBA" id="ARBA00004236"/>
    </source>
</evidence>
<keyword evidence="6" id="KW-1133">Transmembrane helix</keyword>
<feature type="region of interest" description="Disordered" evidence="15">
    <location>
        <begin position="161"/>
        <end position="209"/>
    </location>
</feature>
<evidence type="ECO:0000256" key="15">
    <source>
        <dbReference type="SAM" id="MobiDB-lite"/>
    </source>
</evidence>
<evidence type="ECO:0000256" key="2">
    <source>
        <dbReference type="ARBA" id="ARBA00010590"/>
    </source>
</evidence>